<protein>
    <submittedName>
        <fullName evidence="1">Uncharacterized protein</fullName>
    </submittedName>
</protein>
<evidence type="ECO:0000313" key="2">
    <source>
        <dbReference type="Proteomes" id="UP001341840"/>
    </source>
</evidence>
<dbReference type="Proteomes" id="UP001341840">
    <property type="component" value="Unassembled WGS sequence"/>
</dbReference>
<feature type="non-terminal residue" evidence="1">
    <location>
        <position position="108"/>
    </location>
</feature>
<comment type="caution">
    <text evidence="1">The sequence shown here is derived from an EMBL/GenBank/DDBJ whole genome shotgun (WGS) entry which is preliminary data.</text>
</comment>
<evidence type="ECO:0000313" key="1">
    <source>
        <dbReference type="EMBL" id="MED6220435.1"/>
    </source>
</evidence>
<accession>A0ABU6ZEP4</accession>
<proteinExistence type="predicted"/>
<reference evidence="1 2" key="1">
    <citation type="journal article" date="2023" name="Plants (Basel)">
        <title>Bridging the Gap: Combining Genomics and Transcriptomics Approaches to Understand Stylosanthes scabra, an Orphan Legume from the Brazilian Caatinga.</title>
        <authorList>
            <person name="Ferreira-Neto J.R.C."/>
            <person name="da Silva M.D."/>
            <person name="Binneck E."/>
            <person name="de Melo N.F."/>
            <person name="da Silva R.H."/>
            <person name="de Melo A.L.T.M."/>
            <person name="Pandolfi V."/>
            <person name="Bustamante F.O."/>
            <person name="Brasileiro-Vidal A.C."/>
            <person name="Benko-Iseppon A.M."/>
        </authorList>
    </citation>
    <scope>NUCLEOTIDE SEQUENCE [LARGE SCALE GENOMIC DNA]</scope>
    <source>
        <tissue evidence="1">Leaves</tissue>
    </source>
</reference>
<name>A0ABU6ZEP4_9FABA</name>
<gene>
    <name evidence="1" type="ORF">PIB30_044849</name>
</gene>
<dbReference type="EMBL" id="JASCZI010272130">
    <property type="protein sequence ID" value="MED6220435.1"/>
    <property type="molecule type" value="Genomic_DNA"/>
</dbReference>
<keyword evidence="2" id="KW-1185">Reference proteome</keyword>
<organism evidence="1 2">
    <name type="scientific">Stylosanthes scabra</name>
    <dbReference type="NCBI Taxonomy" id="79078"/>
    <lineage>
        <taxon>Eukaryota</taxon>
        <taxon>Viridiplantae</taxon>
        <taxon>Streptophyta</taxon>
        <taxon>Embryophyta</taxon>
        <taxon>Tracheophyta</taxon>
        <taxon>Spermatophyta</taxon>
        <taxon>Magnoliopsida</taxon>
        <taxon>eudicotyledons</taxon>
        <taxon>Gunneridae</taxon>
        <taxon>Pentapetalae</taxon>
        <taxon>rosids</taxon>
        <taxon>fabids</taxon>
        <taxon>Fabales</taxon>
        <taxon>Fabaceae</taxon>
        <taxon>Papilionoideae</taxon>
        <taxon>50 kb inversion clade</taxon>
        <taxon>dalbergioids sensu lato</taxon>
        <taxon>Dalbergieae</taxon>
        <taxon>Pterocarpus clade</taxon>
        <taxon>Stylosanthes</taxon>
    </lineage>
</organism>
<sequence length="108" mass="11812">MDRLHKSSVIGLICCLTNCGFGKSSSDELFWAELMTGQITVPKLDLIGIGRQTDENGKSVVPIAVGDRYSWVKGEVREMASLFVDMESIVMGLSASIPNRSSNTTVKW</sequence>